<name>A0A4Q2FI86_STRPA</name>
<keyword evidence="2" id="KW-0812">Transmembrane</keyword>
<evidence type="ECO:0000313" key="3">
    <source>
        <dbReference type="EMBL" id="MTS53800.1"/>
    </source>
</evidence>
<dbReference type="AlphaFoldDB" id="A0A4Q2FI86"/>
<dbReference type="InterPro" id="IPR019277">
    <property type="entry name" value="DUF2304"/>
</dbReference>
<gene>
    <name evidence="3" type="ORF">GMC94_02670</name>
</gene>
<dbReference type="EMBL" id="WMZJ01000002">
    <property type="protein sequence ID" value="MTS53800.1"/>
    <property type="molecule type" value="Genomic_DNA"/>
</dbReference>
<dbReference type="RefSeq" id="WP_070450533.1">
    <property type="nucleotide sequence ID" value="NZ_JACLQP010000003.1"/>
</dbReference>
<accession>A0A4Q2FI86</accession>
<evidence type="ECO:0000313" key="4">
    <source>
        <dbReference type="Proteomes" id="UP000441330"/>
    </source>
</evidence>
<feature type="transmembrane region" description="Helical" evidence="2">
    <location>
        <begin position="68"/>
        <end position="88"/>
    </location>
</feature>
<dbReference type="Pfam" id="PF10066">
    <property type="entry name" value="DUF2304"/>
    <property type="match status" value="1"/>
</dbReference>
<sequence length="118" mass="13624">MSVLSIVMLIASIFFLYLVIRNINKNNILFEQAFMWIVISLVMIVISVFDSIPGYFAKLLGFELTSNFLLSLTIFFLLVIGFLQTMTLSKQKEQIKHLVQELSILKSQVETKEENDEQ</sequence>
<feature type="transmembrane region" description="Helical" evidence="2">
    <location>
        <begin position="35"/>
        <end position="56"/>
    </location>
</feature>
<reference evidence="3 4" key="1">
    <citation type="journal article" date="2019" name="Nat. Med.">
        <title>A library of human gut bacterial isolates paired with longitudinal multiomics data enables mechanistic microbiome research.</title>
        <authorList>
            <person name="Poyet M."/>
            <person name="Groussin M."/>
            <person name="Gibbons S.M."/>
            <person name="Avila-Pacheco J."/>
            <person name="Jiang X."/>
            <person name="Kearney S.M."/>
            <person name="Perrotta A.R."/>
            <person name="Berdy B."/>
            <person name="Zhao S."/>
            <person name="Lieberman T.D."/>
            <person name="Swanson P.K."/>
            <person name="Smith M."/>
            <person name="Roesemann S."/>
            <person name="Alexander J.E."/>
            <person name="Rich S.A."/>
            <person name="Livny J."/>
            <person name="Vlamakis H."/>
            <person name="Clish C."/>
            <person name="Bullock K."/>
            <person name="Deik A."/>
            <person name="Scott J."/>
            <person name="Pierce K.A."/>
            <person name="Xavier R.J."/>
            <person name="Alm E.J."/>
        </authorList>
    </citation>
    <scope>NUCLEOTIDE SEQUENCE [LARGE SCALE GENOMIC DNA]</scope>
    <source>
        <strain evidence="3 4">BIOML-A1</strain>
    </source>
</reference>
<evidence type="ECO:0000256" key="2">
    <source>
        <dbReference type="SAM" id="Phobius"/>
    </source>
</evidence>
<dbReference type="Proteomes" id="UP000441330">
    <property type="component" value="Unassembled WGS sequence"/>
</dbReference>
<feature type="transmembrane region" description="Helical" evidence="2">
    <location>
        <begin position="6"/>
        <end position="23"/>
    </location>
</feature>
<comment type="caution">
    <text evidence="3">The sequence shown here is derived from an EMBL/GenBank/DDBJ whole genome shotgun (WGS) entry which is preliminary data.</text>
</comment>
<keyword evidence="1" id="KW-0175">Coiled coil</keyword>
<organism evidence="3 4">
    <name type="scientific">Streptococcus parasanguinis</name>
    <dbReference type="NCBI Taxonomy" id="1318"/>
    <lineage>
        <taxon>Bacteria</taxon>
        <taxon>Bacillati</taxon>
        <taxon>Bacillota</taxon>
        <taxon>Bacilli</taxon>
        <taxon>Lactobacillales</taxon>
        <taxon>Streptococcaceae</taxon>
        <taxon>Streptococcus</taxon>
    </lineage>
</organism>
<proteinExistence type="predicted"/>
<evidence type="ECO:0000256" key="1">
    <source>
        <dbReference type="SAM" id="Coils"/>
    </source>
</evidence>
<keyword evidence="2" id="KW-0472">Membrane</keyword>
<keyword evidence="2" id="KW-1133">Transmembrane helix</keyword>
<feature type="coiled-coil region" evidence="1">
    <location>
        <begin position="88"/>
        <end position="115"/>
    </location>
</feature>
<protein>
    <submittedName>
        <fullName evidence="3">DUF2304 family protein</fullName>
    </submittedName>
</protein>